<evidence type="ECO:0000256" key="1">
    <source>
        <dbReference type="PROSITE-ProRule" id="PRU00339"/>
    </source>
</evidence>
<dbReference type="PANTHER" id="PTHR12558:SF13">
    <property type="entry name" value="CELL DIVISION CYCLE PROTEIN 27 HOMOLOG"/>
    <property type="match status" value="1"/>
</dbReference>
<evidence type="ECO:0000313" key="3">
    <source>
        <dbReference type="Proteomes" id="UP000346198"/>
    </source>
</evidence>
<dbReference type="AlphaFoldDB" id="A0A6C2UK73"/>
<dbReference type="EMBL" id="CAAHFH010000001">
    <property type="protein sequence ID" value="VGO19827.1"/>
    <property type="molecule type" value="Genomic_DNA"/>
</dbReference>
<feature type="repeat" description="TPR" evidence="1">
    <location>
        <begin position="69"/>
        <end position="102"/>
    </location>
</feature>
<keyword evidence="3" id="KW-1185">Reference proteome</keyword>
<dbReference type="PANTHER" id="PTHR12558">
    <property type="entry name" value="CELL DIVISION CYCLE 16,23,27"/>
    <property type="match status" value="1"/>
</dbReference>
<reference evidence="2 3" key="1">
    <citation type="submission" date="2019-04" db="EMBL/GenBank/DDBJ databases">
        <authorList>
            <person name="Van Vliet M D."/>
        </authorList>
    </citation>
    <scope>NUCLEOTIDE SEQUENCE [LARGE SCALE GENOMIC DNA]</scope>
    <source>
        <strain evidence="2 3">F21</strain>
    </source>
</reference>
<dbReference type="RefSeq" id="WP_136061288.1">
    <property type="nucleotide sequence ID" value="NZ_CAAHFH010000001.1"/>
</dbReference>
<accession>A0A6C2UK73</accession>
<proteinExistence type="predicted"/>
<dbReference type="Pfam" id="PF14559">
    <property type="entry name" value="TPR_19"/>
    <property type="match status" value="2"/>
</dbReference>
<dbReference type="InterPro" id="IPR019734">
    <property type="entry name" value="TPR_rpt"/>
</dbReference>
<feature type="repeat" description="TPR" evidence="1">
    <location>
        <begin position="103"/>
        <end position="136"/>
    </location>
</feature>
<protein>
    <submittedName>
        <fullName evidence="2">Uncharacterized protein</fullName>
    </submittedName>
</protein>
<dbReference type="Gene3D" id="1.25.40.10">
    <property type="entry name" value="Tetratricopeptide repeat domain"/>
    <property type="match status" value="1"/>
</dbReference>
<keyword evidence="1" id="KW-0802">TPR repeat</keyword>
<feature type="repeat" description="TPR" evidence="1">
    <location>
        <begin position="172"/>
        <end position="205"/>
    </location>
</feature>
<evidence type="ECO:0000313" key="2">
    <source>
        <dbReference type="EMBL" id="VGO19827.1"/>
    </source>
</evidence>
<dbReference type="SUPFAM" id="SSF48452">
    <property type="entry name" value="TPR-like"/>
    <property type="match status" value="1"/>
</dbReference>
<dbReference type="InterPro" id="IPR011990">
    <property type="entry name" value="TPR-like_helical_dom_sf"/>
</dbReference>
<organism evidence="2 3">
    <name type="scientific">Pontiella sulfatireligans</name>
    <dbReference type="NCBI Taxonomy" id="2750658"/>
    <lineage>
        <taxon>Bacteria</taxon>
        <taxon>Pseudomonadati</taxon>
        <taxon>Kiritimatiellota</taxon>
        <taxon>Kiritimatiellia</taxon>
        <taxon>Kiritimatiellales</taxon>
        <taxon>Pontiellaceae</taxon>
        <taxon>Pontiella</taxon>
    </lineage>
</organism>
<name>A0A6C2UK73_9BACT</name>
<gene>
    <name evidence="2" type="ORF">SCARR_01887</name>
</gene>
<dbReference type="PROSITE" id="PS50005">
    <property type="entry name" value="TPR"/>
    <property type="match status" value="3"/>
</dbReference>
<sequence>MKILRLKINEIFELNGEAPPSLEGIDVNALIKIVLKKFGFLPQPTIVSIEDDEVVVQYPEESDVAQAEAERLSARAAKRAAQGDYKKAIGVYKRALEHQPSLHAARRDLAMVYYEIGDTENASNHLIEVLRATPDDVWSLVVLANLYIQQIGNIETGRKLLQKAAQLDPNDSWALNSLAAVEMKQGSPEKAIDLFEQSIAANPENANPYYGEAVAFESMGENDKALRALSRLFAKGKIQDSRSEGLFNEARRMFKQFQSEQAIRNESDAFKCIQRYRTSLESLSGYPIRIQETDFSDNVGARIEMAWRHGREYHLINTRRGFPKDLLSHLEAHELTHLKFESEARSIGKNLSFVTSQNTRGVAINSISNEMSKLAKKGYSEQSISQAVRGMIDGLCGFLYNCPVDMLIERHIHKEFNILHPAQYLSTSVLAAEAWISCSDPKIQILTPRKIMRASLAMNGAYSIFLDDLFQGATAFSENYKKTDAFEMAQKLYNHWQSRSDSLTPGDEYELVDDWADMLKLKDWYEWHLDSEEHDITAKPVLEGTTNPELLKEKNPAAVFYFMDVLRRFDMLTNDKIRDIAFEVGVVGMNGLDYSDPEKKYKLKALPDETFSGLFLMCLMYAGFQRIAPGEDCGMDLHDAYLTALQMHQHGE</sequence>
<dbReference type="Proteomes" id="UP000346198">
    <property type="component" value="Unassembled WGS sequence"/>
</dbReference>
<dbReference type="SMART" id="SM00028">
    <property type="entry name" value="TPR"/>
    <property type="match status" value="5"/>
</dbReference>